<reference evidence="1" key="1">
    <citation type="submission" date="2014-11" db="EMBL/GenBank/DDBJ databases">
        <authorList>
            <person name="Amaro Gonzalez C."/>
        </authorList>
    </citation>
    <scope>NUCLEOTIDE SEQUENCE</scope>
</reference>
<accession>A0A0E9PHI8</accession>
<dbReference type="EMBL" id="GBXM01104486">
    <property type="protein sequence ID" value="JAH04091.1"/>
    <property type="molecule type" value="Transcribed_RNA"/>
</dbReference>
<protein>
    <submittedName>
        <fullName evidence="1">Uncharacterized protein</fullName>
    </submittedName>
</protein>
<reference evidence="1" key="2">
    <citation type="journal article" date="2015" name="Fish Shellfish Immunol.">
        <title>Early steps in the European eel (Anguilla anguilla)-Vibrio vulnificus interaction in the gills: Role of the RtxA13 toxin.</title>
        <authorList>
            <person name="Callol A."/>
            <person name="Pajuelo D."/>
            <person name="Ebbesson L."/>
            <person name="Teles M."/>
            <person name="MacKenzie S."/>
            <person name="Amaro C."/>
        </authorList>
    </citation>
    <scope>NUCLEOTIDE SEQUENCE</scope>
</reference>
<organism evidence="1">
    <name type="scientific">Anguilla anguilla</name>
    <name type="common">European freshwater eel</name>
    <name type="synonym">Muraena anguilla</name>
    <dbReference type="NCBI Taxonomy" id="7936"/>
    <lineage>
        <taxon>Eukaryota</taxon>
        <taxon>Metazoa</taxon>
        <taxon>Chordata</taxon>
        <taxon>Craniata</taxon>
        <taxon>Vertebrata</taxon>
        <taxon>Euteleostomi</taxon>
        <taxon>Actinopterygii</taxon>
        <taxon>Neopterygii</taxon>
        <taxon>Teleostei</taxon>
        <taxon>Anguilliformes</taxon>
        <taxon>Anguillidae</taxon>
        <taxon>Anguilla</taxon>
    </lineage>
</organism>
<proteinExistence type="predicted"/>
<evidence type="ECO:0000313" key="1">
    <source>
        <dbReference type="EMBL" id="JAH04091.1"/>
    </source>
</evidence>
<dbReference type="AlphaFoldDB" id="A0A0E9PHI8"/>
<sequence>MCLWTCVCGLCVSKHMHLRACVCGLMCLSVCIWELMCLWI</sequence>
<name>A0A0E9PHI8_ANGAN</name>